<dbReference type="EMBL" id="CP002727">
    <property type="protein sequence ID" value="AEF21979.1"/>
    <property type="molecule type" value="Genomic_DNA"/>
</dbReference>
<organism evidence="1 2">
    <name type="scientific">Pseudomonas fulva (strain 12-X)</name>
    <dbReference type="NCBI Taxonomy" id="743720"/>
    <lineage>
        <taxon>Bacteria</taxon>
        <taxon>Pseudomonadati</taxon>
        <taxon>Pseudomonadota</taxon>
        <taxon>Gammaproteobacteria</taxon>
        <taxon>Pseudomonadales</taxon>
        <taxon>Pseudomonadaceae</taxon>
        <taxon>Pseudomonas</taxon>
    </lineage>
</organism>
<proteinExistence type="predicted"/>
<name>F6A952_PSEF1</name>
<evidence type="ECO:0000313" key="2">
    <source>
        <dbReference type="Proteomes" id="UP000000686"/>
    </source>
</evidence>
<gene>
    <name evidence="1" type="ordered locus">Psefu_2008</name>
</gene>
<accession>F6A952</accession>
<evidence type="ECO:0000313" key="1">
    <source>
        <dbReference type="EMBL" id="AEF21979.1"/>
    </source>
</evidence>
<reference evidence="1 2" key="1">
    <citation type="submission" date="2011-04" db="EMBL/GenBank/DDBJ databases">
        <title>Complete sequence of Pseudomonas fulva 12-X.</title>
        <authorList>
            <consortium name="US DOE Joint Genome Institute"/>
            <person name="Lucas S."/>
            <person name="Han J."/>
            <person name="Lapidus A."/>
            <person name="Cheng J.-F."/>
            <person name="Goodwin L."/>
            <person name="Pitluck S."/>
            <person name="Peters L."/>
            <person name="Mikhailova N."/>
            <person name="Pagani I."/>
            <person name="Davenport K."/>
            <person name="Han C."/>
            <person name="Tapia R."/>
            <person name="Land M."/>
            <person name="Hauser L."/>
            <person name="Kyrpides N."/>
            <person name="Ivanova N."/>
            <person name="Pagani I."/>
            <person name="Lcollab F.I."/>
            <person name="Woyke T."/>
        </authorList>
    </citation>
    <scope>NUCLEOTIDE SEQUENCE [LARGE SCALE GENOMIC DNA]</scope>
    <source>
        <strain evidence="2">12-X</strain>
    </source>
</reference>
<protein>
    <submittedName>
        <fullName evidence="1">Uncharacterized protein</fullName>
    </submittedName>
</protein>
<keyword evidence="2" id="KW-1185">Reference proteome</keyword>
<dbReference type="HOGENOM" id="CLU_3295150_0_0_6"/>
<dbReference type="KEGG" id="pfv:Psefu_2008"/>
<sequence length="40" mass="4411">MAIRRQNDGKVLPLGKIPRQFNVAAVLAADKRQGWGKSGY</sequence>
<dbReference type="AlphaFoldDB" id="F6A952"/>
<dbReference type="Proteomes" id="UP000000686">
    <property type="component" value="Chromosome"/>
</dbReference>